<accession>A0ACB8YD79</accession>
<reference evidence="2" key="1">
    <citation type="journal article" date="2022" name="Mol. Ecol. Resour.">
        <title>The genomes of chicory, endive, great burdock and yacon provide insights into Asteraceae palaeo-polyploidization history and plant inulin production.</title>
        <authorList>
            <person name="Fan W."/>
            <person name="Wang S."/>
            <person name="Wang H."/>
            <person name="Wang A."/>
            <person name="Jiang F."/>
            <person name="Liu H."/>
            <person name="Zhao H."/>
            <person name="Xu D."/>
            <person name="Zhang Y."/>
        </authorList>
    </citation>
    <scope>NUCLEOTIDE SEQUENCE [LARGE SCALE GENOMIC DNA]</scope>
    <source>
        <strain evidence="2">cv. Yunnan</strain>
    </source>
</reference>
<dbReference type="EMBL" id="CM042045">
    <property type="protein sequence ID" value="KAI3683412.1"/>
    <property type="molecule type" value="Genomic_DNA"/>
</dbReference>
<comment type="caution">
    <text evidence="1">The sequence shown here is derived from an EMBL/GenBank/DDBJ whole genome shotgun (WGS) entry which is preliminary data.</text>
</comment>
<evidence type="ECO:0000313" key="1">
    <source>
        <dbReference type="EMBL" id="KAI3683412.1"/>
    </source>
</evidence>
<dbReference type="Proteomes" id="UP001056120">
    <property type="component" value="Linkage Group LG28"/>
</dbReference>
<organism evidence="1 2">
    <name type="scientific">Smallanthus sonchifolius</name>
    <dbReference type="NCBI Taxonomy" id="185202"/>
    <lineage>
        <taxon>Eukaryota</taxon>
        <taxon>Viridiplantae</taxon>
        <taxon>Streptophyta</taxon>
        <taxon>Embryophyta</taxon>
        <taxon>Tracheophyta</taxon>
        <taxon>Spermatophyta</taxon>
        <taxon>Magnoliopsida</taxon>
        <taxon>eudicotyledons</taxon>
        <taxon>Gunneridae</taxon>
        <taxon>Pentapetalae</taxon>
        <taxon>asterids</taxon>
        <taxon>campanulids</taxon>
        <taxon>Asterales</taxon>
        <taxon>Asteraceae</taxon>
        <taxon>Asteroideae</taxon>
        <taxon>Heliantheae alliance</taxon>
        <taxon>Millerieae</taxon>
        <taxon>Smallanthus</taxon>
    </lineage>
</organism>
<evidence type="ECO:0000313" key="2">
    <source>
        <dbReference type="Proteomes" id="UP001056120"/>
    </source>
</evidence>
<protein>
    <submittedName>
        <fullName evidence="1">Uncharacterized protein</fullName>
    </submittedName>
</protein>
<proteinExistence type="predicted"/>
<gene>
    <name evidence="1" type="ORF">L1987_83915</name>
</gene>
<sequence length="233" mass="25536">METELEEGEFRLNEVGVGRSESMKDEQTSGGERDTIYCNNNAPQSNTGMHGEFQDGSNGGTQDNDEEPTFNIQGNIPFDKDPSTVNVPNGPSIPEGGDSTMGSIARKRARMNFGLNEDLLDLNSPPSRPTFSFPNFVTPIRRPARRHTKIAREGRNMRSPETNNYDDTPFPIFCPTEHQADPKNLNGVSAEGEMVAEVLGTVQLGSAVGIDLVNRENQLKDAIRDEGEPIVAQ</sequence>
<reference evidence="1 2" key="2">
    <citation type="journal article" date="2022" name="Mol. Ecol. Resour.">
        <title>The genomes of chicory, endive, great burdock and yacon provide insights into Asteraceae paleo-polyploidization history and plant inulin production.</title>
        <authorList>
            <person name="Fan W."/>
            <person name="Wang S."/>
            <person name="Wang H."/>
            <person name="Wang A."/>
            <person name="Jiang F."/>
            <person name="Liu H."/>
            <person name="Zhao H."/>
            <person name="Xu D."/>
            <person name="Zhang Y."/>
        </authorList>
    </citation>
    <scope>NUCLEOTIDE SEQUENCE [LARGE SCALE GENOMIC DNA]</scope>
    <source>
        <strain evidence="2">cv. Yunnan</strain>
        <tissue evidence="1">Leaves</tissue>
    </source>
</reference>
<keyword evidence="2" id="KW-1185">Reference proteome</keyword>
<name>A0ACB8YD79_9ASTR</name>